<keyword evidence="1" id="KW-0472">Membrane</keyword>
<feature type="transmembrane region" description="Helical" evidence="1">
    <location>
        <begin position="6"/>
        <end position="26"/>
    </location>
</feature>
<gene>
    <name evidence="2" type="ORF">FOMPIDRAFT_1086569</name>
</gene>
<sequence>VFAIISILAVGAFLVYAARLSIHAMLARHRGATTEHTKRSFFQTQLGAYTVSLLLGNFLMSVAFILNSHWVAVGGVERSFIKQLSMTASSYFTSAIAIHAFTTLACKHKLPDWLCGAAVVSGWAVSAVMGIVPAMIDDDNLGSLYGFDGLSCGISLDYPGLQLFFQVIPVFLAVFASILFYGLIYLVIRGTISTSNGIRVNLSSEERKRSLGMNGTDPQYQAFVLTVARSLL</sequence>
<dbReference type="EMBL" id="KE504174">
    <property type="protein sequence ID" value="EPS97663.1"/>
    <property type="molecule type" value="Genomic_DNA"/>
</dbReference>
<dbReference type="SUPFAM" id="SSF81321">
    <property type="entry name" value="Family A G protein-coupled receptor-like"/>
    <property type="match status" value="1"/>
</dbReference>
<name>S8E2K4_FOMSC</name>
<proteinExistence type="predicted"/>
<feature type="transmembrane region" description="Helical" evidence="1">
    <location>
        <begin position="86"/>
        <end position="106"/>
    </location>
</feature>
<keyword evidence="3" id="KW-1185">Reference proteome</keyword>
<keyword evidence="1" id="KW-1133">Transmembrane helix</keyword>
<keyword evidence="1" id="KW-0812">Transmembrane</keyword>
<accession>S8E2K4</accession>
<feature type="transmembrane region" description="Helical" evidence="1">
    <location>
        <begin position="113"/>
        <end position="136"/>
    </location>
</feature>
<evidence type="ECO:0000256" key="1">
    <source>
        <dbReference type="SAM" id="Phobius"/>
    </source>
</evidence>
<evidence type="ECO:0008006" key="4">
    <source>
        <dbReference type="Google" id="ProtNLM"/>
    </source>
</evidence>
<protein>
    <recommendedName>
        <fullName evidence="4">G-protein coupled receptors family 1 profile domain-containing protein</fullName>
    </recommendedName>
</protein>
<feature type="transmembrane region" description="Helical" evidence="1">
    <location>
        <begin position="46"/>
        <end position="66"/>
    </location>
</feature>
<dbReference type="AlphaFoldDB" id="S8E2K4"/>
<dbReference type="STRING" id="743788.S8E2K4"/>
<feature type="non-terminal residue" evidence="2">
    <location>
        <position position="1"/>
    </location>
</feature>
<organism evidence="2 3">
    <name type="scientific">Fomitopsis schrenkii</name>
    <name type="common">Brown rot fungus</name>
    <dbReference type="NCBI Taxonomy" id="2126942"/>
    <lineage>
        <taxon>Eukaryota</taxon>
        <taxon>Fungi</taxon>
        <taxon>Dikarya</taxon>
        <taxon>Basidiomycota</taxon>
        <taxon>Agaricomycotina</taxon>
        <taxon>Agaricomycetes</taxon>
        <taxon>Polyporales</taxon>
        <taxon>Fomitopsis</taxon>
    </lineage>
</organism>
<feature type="transmembrane region" description="Helical" evidence="1">
    <location>
        <begin position="163"/>
        <end position="188"/>
    </location>
</feature>
<dbReference type="InParanoid" id="S8E2K4"/>
<dbReference type="Gene3D" id="1.20.1070.10">
    <property type="entry name" value="Rhodopsin 7-helix transmembrane proteins"/>
    <property type="match status" value="1"/>
</dbReference>
<dbReference type="Proteomes" id="UP000015241">
    <property type="component" value="Unassembled WGS sequence"/>
</dbReference>
<reference evidence="2 3" key="1">
    <citation type="journal article" date="2012" name="Science">
        <title>The Paleozoic origin of enzymatic lignin decomposition reconstructed from 31 fungal genomes.</title>
        <authorList>
            <person name="Floudas D."/>
            <person name="Binder M."/>
            <person name="Riley R."/>
            <person name="Barry K."/>
            <person name="Blanchette R.A."/>
            <person name="Henrissat B."/>
            <person name="Martinez A.T."/>
            <person name="Otillar R."/>
            <person name="Spatafora J.W."/>
            <person name="Yadav J.S."/>
            <person name="Aerts A."/>
            <person name="Benoit I."/>
            <person name="Boyd A."/>
            <person name="Carlson A."/>
            <person name="Copeland A."/>
            <person name="Coutinho P.M."/>
            <person name="de Vries R.P."/>
            <person name="Ferreira P."/>
            <person name="Findley K."/>
            <person name="Foster B."/>
            <person name="Gaskell J."/>
            <person name="Glotzer D."/>
            <person name="Gorecki P."/>
            <person name="Heitman J."/>
            <person name="Hesse C."/>
            <person name="Hori C."/>
            <person name="Igarashi K."/>
            <person name="Jurgens J.A."/>
            <person name="Kallen N."/>
            <person name="Kersten P."/>
            <person name="Kohler A."/>
            <person name="Kuees U."/>
            <person name="Kumar T.K.A."/>
            <person name="Kuo A."/>
            <person name="LaButti K."/>
            <person name="Larrondo L.F."/>
            <person name="Lindquist E."/>
            <person name="Ling A."/>
            <person name="Lombard V."/>
            <person name="Lucas S."/>
            <person name="Lundell T."/>
            <person name="Martin R."/>
            <person name="McLaughlin D.J."/>
            <person name="Morgenstern I."/>
            <person name="Morin E."/>
            <person name="Murat C."/>
            <person name="Nagy L.G."/>
            <person name="Nolan M."/>
            <person name="Ohm R.A."/>
            <person name="Patyshakuliyeva A."/>
            <person name="Rokas A."/>
            <person name="Ruiz-Duenas F.J."/>
            <person name="Sabat G."/>
            <person name="Salamov A."/>
            <person name="Samejima M."/>
            <person name="Schmutz J."/>
            <person name="Slot J.C."/>
            <person name="St John F."/>
            <person name="Stenlid J."/>
            <person name="Sun H."/>
            <person name="Sun S."/>
            <person name="Syed K."/>
            <person name="Tsang A."/>
            <person name="Wiebenga A."/>
            <person name="Young D."/>
            <person name="Pisabarro A."/>
            <person name="Eastwood D.C."/>
            <person name="Martin F."/>
            <person name="Cullen D."/>
            <person name="Grigoriev I.V."/>
            <person name="Hibbett D.S."/>
        </authorList>
    </citation>
    <scope>NUCLEOTIDE SEQUENCE</scope>
    <source>
        <strain evidence="3">FP-58527</strain>
    </source>
</reference>
<evidence type="ECO:0000313" key="3">
    <source>
        <dbReference type="Proteomes" id="UP000015241"/>
    </source>
</evidence>
<dbReference type="HOGENOM" id="CLU_1197329_0_0_1"/>
<dbReference type="OrthoDB" id="100006at2759"/>
<feature type="non-terminal residue" evidence="2">
    <location>
        <position position="232"/>
    </location>
</feature>
<evidence type="ECO:0000313" key="2">
    <source>
        <dbReference type="EMBL" id="EPS97663.1"/>
    </source>
</evidence>
<dbReference type="eggNOG" id="ENOG502SJKT">
    <property type="taxonomic scope" value="Eukaryota"/>
</dbReference>